<feature type="binding site" evidence="8">
    <location>
        <position position="279"/>
    </location>
    <ligand>
        <name>a 1,2-diacyl-sn-glycero-3-phospho-(1D-myo-inositol-4,5-bisphosphate)</name>
        <dbReference type="ChEBI" id="CHEBI:58456"/>
    </ligand>
</feature>
<dbReference type="SMART" id="SM00312">
    <property type="entry name" value="PX"/>
    <property type="match status" value="1"/>
</dbReference>
<dbReference type="InterPro" id="IPR001683">
    <property type="entry name" value="PX_dom"/>
</dbReference>
<keyword evidence="6 7" id="KW-0968">Cytoplasmic vesicle</keyword>
<protein>
    <recommendedName>
        <fullName evidence="7">Sorting nexin</fullName>
    </recommendedName>
</protein>
<evidence type="ECO:0000259" key="12">
    <source>
        <dbReference type="PROSITE" id="PS50195"/>
    </source>
</evidence>
<feature type="compositionally biased region" description="Acidic residues" evidence="10">
    <location>
        <begin position="156"/>
        <end position="166"/>
    </location>
</feature>
<keyword evidence="3 9" id="KW-0728">SH3 domain</keyword>
<feature type="domain" description="PX" evidence="12">
    <location>
        <begin position="243"/>
        <end position="353"/>
    </location>
</feature>
<keyword evidence="4" id="KW-0813">Transport</keyword>
<evidence type="ECO:0000256" key="3">
    <source>
        <dbReference type="ARBA" id="ARBA00022443"/>
    </source>
</evidence>
<evidence type="ECO:0000256" key="2">
    <source>
        <dbReference type="ARBA" id="ARBA00010883"/>
    </source>
</evidence>
<dbReference type="Gene3D" id="3.30.1520.10">
    <property type="entry name" value="Phox-like domain"/>
    <property type="match status" value="1"/>
</dbReference>
<dbReference type="PRINTS" id="PR00452">
    <property type="entry name" value="SH3DOMAIN"/>
</dbReference>
<feature type="binding site" evidence="8">
    <location>
        <position position="281"/>
    </location>
    <ligand>
        <name>a 1,2-diacyl-sn-glycero-3-phospho-(1D-myo-inositol-4,5-bisphosphate)</name>
        <dbReference type="ChEBI" id="CHEBI:58456"/>
    </ligand>
</feature>
<feature type="domain" description="SH3" evidence="11">
    <location>
        <begin position="7"/>
        <end position="69"/>
    </location>
</feature>
<dbReference type="InterPro" id="IPR014536">
    <property type="entry name" value="Snx9_fam"/>
</dbReference>
<dbReference type="AlphaFoldDB" id="A0A672PKR3"/>
<dbReference type="GO" id="GO:0005886">
    <property type="term" value="C:plasma membrane"/>
    <property type="evidence" value="ECO:0007669"/>
    <property type="project" value="TreeGrafter"/>
</dbReference>
<dbReference type="GO" id="GO:0006897">
    <property type="term" value="P:endocytosis"/>
    <property type="evidence" value="ECO:0007669"/>
    <property type="project" value="TreeGrafter"/>
</dbReference>
<keyword evidence="14" id="KW-1185">Reference proteome</keyword>
<evidence type="ECO:0000313" key="14">
    <source>
        <dbReference type="Proteomes" id="UP000472262"/>
    </source>
</evidence>
<evidence type="ECO:0000256" key="9">
    <source>
        <dbReference type="PROSITE-ProRule" id="PRU00192"/>
    </source>
</evidence>
<dbReference type="SUPFAM" id="SSF50044">
    <property type="entry name" value="SH3-domain"/>
    <property type="match status" value="1"/>
</dbReference>
<dbReference type="GO" id="GO:0015031">
    <property type="term" value="P:protein transport"/>
    <property type="evidence" value="ECO:0007669"/>
    <property type="project" value="UniProtKB-KW"/>
</dbReference>
<reference evidence="13" key="1">
    <citation type="submission" date="2025-08" db="UniProtKB">
        <authorList>
            <consortium name="Ensembl"/>
        </authorList>
    </citation>
    <scope>IDENTIFICATION</scope>
</reference>
<evidence type="ECO:0000256" key="8">
    <source>
        <dbReference type="PIRSR" id="PIRSR027744-1"/>
    </source>
</evidence>
<dbReference type="Ensembl" id="ENSSGRT00000068298.1">
    <property type="protein sequence ID" value="ENSSGRP00000064058.1"/>
    <property type="gene ID" value="ENSSGRG00000032181.1"/>
</dbReference>
<accession>A0A672PKR3</accession>
<evidence type="ECO:0000313" key="13">
    <source>
        <dbReference type="Ensembl" id="ENSSGRP00000064058.1"/>
    </source>
</evidence>
<feature type="region of interest" description="Disordered" evidence="10">
    <location>
        <begin position="122"/>
        <end position="188"/>
    </location>
</feature>
<dbReference type="Pfam" id="PF00018">
    <property type="entry name" value="SH3_1"/>
    <property type="match status" value="1"/>
</dbReference>
<dbReference type="Gene3D" id="1.20.1270.60">
    <property type="entry name" value="Arfaptin homology (AH) domain/BAR domain"/>
    <property type="match status" value="1"/>
</dbReference>
<evidence type="ECO:0000256" key="10">
    <source>
        <dbReference type="SAM" id="MobiDB-lite"/>
    </source>
</evidence>
<dbReference type="GO" id="GO:0035091">
    <property type="term" value="F:phosphatidylinositol binding"/>
    <property type="evidence" value="ECO:0007669"/>
    <property type="project" value="InterPro"/>
</dbReference>
<evidence type="ECO:0000256" key="1">
    <source>
        <dbReference type="ARBA" id="ARBA00004180"/>
    </source>
</evidence>
<evidence type="ECO:0000256" key="5">
    <source>
        <dbReference type="ARBA" id="ARBA00023136"/>
    </source>
</evidence>
<dbReference type="PROSITE" id="PS50195">
    <property type="entry name" value="PX"/>
    <property type="match status" value="1"/>
</dbReference>
<dbReference type="PANTHER" id="PTHR45827">
    <property type="entry name" value="SORTING NEXIN"/>
    <property type="match status" value="1"/>
</dbReference>
<name>A0A672PKR3_SINGR</name>
<dbReference type="GO" id="GO:0016197">
    <property type="term" value="P:endosomal transport"/>
    <property type="evidence" value="ECO:0007669"/>
    <property type="project" value="TreeGrafter"/>
</dbReference>
<dbReference type="InterPro" id="IPR001452">
    <property type="entry name" value="SH3_domain"/>
</dbReference>
<dbReference type="PIRSF" id="PIRSF027744">
    <property type="entry name" value="Snx9"/>
    <property type="match status" value="1"/>
</dbReference>
<keyword evidence="5 7" id="KW-0472">Membrane</keyword>
<feature type="binding site" evidence="8">
    <location>
        <position position="320"/>
    </location>
    <ligand>
        <name>a 1,2-diacyl-sn-glycero-3-phospho-(1D-myo-inositol-4,5-bisphosphate)</name>
        <dbReference type="ChEBI" id="CHEBI:58456"/>
    </ligand>
</feature>
<sequence length="581" mass="64975">MFTYACLVSTQAQVLYDFAAELGNNELSIREGETITITNQNIGGGWIEAKNSRGEVGLVPEDYIEKISGLKVTLPFQRFMIMSRLSPKVDVAQPETPVTPTSNGNNPWTVFDNNASGGFSNNWAAQPEGTETGKTSSNAWPSGGHGHPQAYQGPGAEDDEWDEEWDDVKSSGGYAESEAGEGGAINRGGAHGSSMKIALNKFPGFSKSGPELYLLSKQPAKGTKLPIYSGEVGPVWAYPDYQLDCVVADPKKGSKLYGLKSYIEYQVTPTTTNKPVNHRYKHFDWLYERLLEKYGSAIPIPCLPDKQVAGRFEDEFIKMRMERLQGWMTRMCRHPVISSSEVFQLFLSYKDEKDWKMGKRKAEKDETVGVMVFSTIEPEGLPDLDLIEQKCEQFNRFTRAMDDGVKDLLTIGNEHWKRCTGPLPKEYQRIGKAFQNLSSVFTSSGYEGEAALTDALTAAGKTYEEIAQMVAEQPKKDLHFLMETNNEYKGLLGCFPDTVGVHKAAIEKVKEADKLVAAGKITPSDKTTMSKRASTMSYSLQAEMNHFHSNRIYDYNRVMQQYLEQQVKFYEMVKCLNNSKS</sequence>
<dbReference type="GO" id="GO:0097320">
    <property type="term" value="P:plasma membrane tubulation"/>
    <property type="evidence" value="ECO:0007669"/>
    <property type="project" value="TreeGrafter"/>
</dbReference>
<dbReference type="SMART" id="SM00326">
    <property type="entry name" value="SH3"/>
    <property type="match status" value="1"/>
</dbReference>
<dbReference type="InterPro" id="IPR036871">
    <property type="entry name" value="PX_dom_sf"/>
</dbReference>
<evidence type="ECO:0000256" key="4">
    <source>
        <dbReference type="ARBA" id="ARBA00022927"/>
    </source>
</evidence>
<evidence type="ECO:0000256" key="7">
    <source>
        <dbReference type="PIRNR" id="PIRNR027744"/>
    </source>
</evidence>
<evidence type="ECO:0000256" key="6">
    <source>
        <dbReference type="ARBA" id="ARBA00023329"/>
    </source>
</evidence>
<dbReference type="GO" id="GO:0030659">
    <property type="term" value="C:cytoplasmic vesicle membrane"/>
    <property type="evidence" value="ECO:0007669"/>
    <property type="project" value="UniProtKB-SubCell"/>
</dbReference>
<organism evidence="13 14">
    <name type="scientific">Sinocyclocheilus grahami</name>
    <name type="common">Dianchi golden-line fish</name>
    <name type="synonym">Barbus grahami</name>
    <dbReference type="NCBI Taxonomy" id="75366"/>
    <lineage>
        <taxon>Eukaryota</taxon>
        <taxon>Metazoa</taxon>
        <taxon>Chordata</taxon>
        <taxon>Craniata</taxon>
        <taxon>Vertebrata</taxon>
        <taxon>Euteleostomi</taxon>
        <taxon>Actinopterygii</taxon>
        <taxon>Neopterygii</taxon>
        <taxon>Teleostei</taxon>
        <taxon>Ostariophysi</taxon>
        <taxon>Cypriniformes</taxon>
        <taxon>Cyprinidae</taxon>
        <taxon>Cyprininae</taxon>
        <taxon>Sinocyclocheilus</taxon>
    </lineage>
</organism>
<dbReference type="Pfam" id="PF10456">
    <property type="entry name" value="BAR_3_WASP_bdg"/>
    <property type="match status" value="1"/>
</dbReference>
<dbReference type="PANTHER" id="PTHR45827:SF2">
    <property type="entry name" value="SORTING NEXIN-9"/>
    <property type="match status" value="1"/>
</dbReference>
<dbReference type="PROSITE" id="PS50002">
    <property type="entry name" value="SH3"/>
    <property type="match status" value="1"/>
</dbReference>
<dbReference type="GO" id="GO:0036089">
    <property type="term" value="P:cleavage furrow formation"/>
    <property type="evidence" value="ECO:0007669"/>
    <property type="project" value="TreeGrafter"/>
</dbReference>
<dbReference type="SUPFAM" id="SSF64268">
    <property type="entry name" value="PX domain"/>
    <property type="match status" value="1"/>
</dbReference>
<comment type="subcellular location">
    <subcellularLocation>
        <location evidence="1">Cytoplasmic vesicle membrane</location>
        <topology evidence="1">Peripheral membrane protein</topology>
        <orientation evidence="1">Cytoplasmic side</orientation>
    </subcellularLocation>
</comment>
<dbReference type="InterPro" id="IPR019497">
    <property type="entry name" value="Sorting_nexin_WASP-bd-dom"/>
</dbReference>
<comment type="similarity">
    <text evidence="2 7">Belongs to the sorting nexin family.</text>
</comment>
<dbReference type="FunFam" id="3.30.1520.10:FF:000004">
    <property type="entry name" value="Sorting nexin"/>
    <property type="match status" value="1"/>
</dbReference>
<dbReference type="InterPro" id="IPR036028">
    <property type="entry name" value="SH3-like_dom_sf"/>
</dbReference>
<reference evidence="13" key="2">
    <citation type="submission" date="2025-09" db="UniProtKB">
        <authorList>
            <consortium name="Ensembl"/>
        </authorList>
    </citation>
    <scope>IDENTIFICATION</scope>
</reference>
<dbReference type="Gene3D" id="2.30.30.40">
    <property type="entry name" value="SH3 Domains"/>
    <property type="match status" value="1"/>
</dbReference>
<dbReference type="Proteomes" id="UP000472262">
    <property type="component" value="Unassembled WGS sequence"/>
</dbReference>
<proteinExistence type="inferred from homology"/>
<keyword evidence="4" id="KW-0653">Protein transport</keyword>
<dbReference type="Pfam" id="PF00787">
    <property type="entry name" value="PX"/>
    <property type="match status" value="1"/>
</dbReference>
<evidence type="ECO:0000259" key="11">
    <source>
        <dbReference type="PROSITE" id="PS50002"/>
    </source>
</evidence>
<gene>
    <name evidence="13" type="primary">snx9b</name>
</gene>
<dbReference type="GO" id="GO:0000278">
    <property type="term" value="P:mitotic cell cycle"/>
    <property type="evidence" value="ECO:0007669"/>
    <property type="project" value="InterPro"/>
</dbReference>
<dbReference type="InterPro" id="IPR027267">
    <property type="entry name" value="AH/BAR_dom_sf"/>
</dbReference>